<reference evidence="1 2" key="1">
    <citation type="journal article" date="2022" name="Hortic Res">
        <title>A haplotype resolved chromosomal level avocado genome allows analysis of novel avocado genes.</title>
        <authorList>
            <person name="Nath O."/>
            <person name="Fletcher S.J."/>
            <person name="Hayward A."/>
            <person name="Shaw L.M."/>
            <person name="Masouleh A.K."/>
            <person name="Furtado A."/>
            <person name="Henry R.J."/>
            <person name="Mitter N."/>
        </authorList>
    </citation>
    <scope>NUCLEOTIDE SEQUENCE [LARGE SCALE GENOMIC DNA]</scope>
    <source>
        <strain evidence="2">cv. Hass</strain>
    </source>
</reference>
<dbReference type="Proteomes" id="UP001234297">
    <property type="component" value="Chromosome 4"/>
</dbReference>
<accession>A0ACC2KD00</accession>
<organism evidence="1 2">
    <name type="scientific">Persea americana</name>
    <name type="common">Avocado</name>
    <dbReference type="NCBI Taxonomy" id="3435"/>
    <lineage>
        <taxon>Eukaryota</taxon>
        <taxon>Viridiplantae</taxon>
        <taxon>Streptophyta</taxon>
        <taxon>Embryophyta</taxon>
        <taxon>Tracheophyta</taxon>
        <taxon>Spermatophyta</taxon>
        <taxon>Magnoliopsida</taxon>
        <taxon>Magnoliidae</taxon>
        <taxon>Laurales</taxon>
        <taxon>Lauraceae</taxon>
        <taxon>Persea</taxon>
    </lineage>
</organism>
<dbReference type="EMBL" id="CM056812">
    <property type="protein sequence ID" value="KAJ8618979.1"/>
    <property type="molecule type" value="Genomic_DNA"/>
</dbReference>
<comment type="caution">
    <text evidence="1">The sequence shown here is derived from an EMBL/GenBank/DDBJ whole genome shotgun (WGS) entry which is preliminary data.</text>
</comment>
<name>A0ACC2KD00_PERAE</name>
<evidence type="ECO:0000313" key="2">
    <source>
        <dbReference type="Proteomes" id="UP001234297"/>
    </source>
</evidence>
<gene>
    <name evidence="1" type="ORF">MRB53_015165</name>
</gene>
<keyword evidence="2" id="KW-1185">Reference proteome</keyword>
<protein>
    <submittedName>
        <fullName evidence="1">Uncharacterized protein</fullName>
    </submittedName>
</protein>
<proteinExistence type="predicted"/>
<evidence type="ECO:0000313" key="1">
    <source>
        <dbReference type="EMBL" id="KAJ8618979.1"/>
    </source>
</evidence>
<sequence length="102" mass="11585">MTTGLCWQSRRSLDCVMAGRGWPGADRCGERERRRKREESLREGKMGLRGDHSVFPVARWTSPCLCGNERWGWEGIAPSPPVIIWPAMERGRDEGRGVLCID</sequence>